<evidence type="ECO:0000313" key="2">
    <source>
        <dbReference type="Proteomes" id="UP000595437"/>
    </source>
</evidence>
<protein>
    <recommendedName>
        <fullName evidence="3">Transposable element Tc3 transposase</fullName>
    </recommendedName>
</protein>
<reference evidence="2" key="1">
    <citation type="submission" date="2021-01" db="EMBL/GenBank/DDBJ databases">
        <title>Caligus Genome Assembly.</title>
        <authorList>
            <person name="Gallardo-Escarate C."/>
        </authorList>
    </citation>
    <scope>NUCLEOTIDE SEQUENCE [LARGE SCALE GENOMIC DNA]</scope>
</reference>
<dbReference type="Proteomes" id="UP000595437">
    <property type="component" value="Chromosome 8"/>
</dbReference>
<accession>A0A7T8HKG3</accession>
<dbReference type="Gene3D" id="3.30.420.10">
    <property type="entry name" value="Ribonuclease H-like superfamily/Ribonuclease H"/>
    <property type="match status" value="1"/>
</dbReference>
<evidence type="ECO:0008006" key="3">
    <source>
        <dbReference type="Google" id="ProtNLM"/>
    </source>
</evidence>
<dbReference type="InterPro" id="IPR036397">
    <property type="entry name" value="RNaseH_sf"/>
</dbReference>
<organism evidence="1 2">
    <name type="scientific">Caligus rogercresseyi</name>
    <name type="common">Sea louse</name>
    <dbReference type="NCBI Taxonomy" id="217165"/>
    <lineage>
        <taxon>Eukaryota</taxon>
        <taxon>Metazoa</taxon>
        <taxon>Ecdysozoa</taxon>
        <taxon>Arthropoda</taxon>
        <taxon>Crustacea</taxon>
        <taxon>Multicrustacea</taxon>
        <taxon>Hexanauplia</taxon>
        <taxon>Copepoda</taxon>
        <taxon>Siphonostomatoida</taxon>
        <taxon>Caligidae</taxon>
        <taxon>Caligus</taxon>
    </lineage>
</organism>
<proteinExistence type="predicted"/>
<keyword evidence="2" id="KW-1185">Reference proteome</keyword>
<dbReference type="OrthoDB" id="7603876at2759"/>
<evidence type="ECO:0000313" key="1">
    <source>
        <dbReference type="EMBL" id="QQP51678.1"/>
    </source>
</evidence>
<feature type="non-terminal residue" evidence="1">
    <location>
        <position position="56"/>
    </location>
</feature>
<dbReference type="GO" id="GO:0003676">
    <property type="term" value="F:nucleic acid binding"/>
    <property type="evidence" value="ECO:0007669"/>
    <property type="project" value="InterPro"/>
</dbReference>
<gene>
    <name evidence="1" type="ORF">FKW44_013109</name>
</gene>
<dbReference type="EMBL" id="CP045897">
    <property type="protein sequence ID" value="QQP51678.1"/>
    <property type="molecule type" value="Genomic_DNA"/>
</dbReference>
<dbReference type="AlphaFoldDB" id="A0A7T8HKG3"/>
<name>A0A7T8HKG3_CALRO</name>
<sequence>MSDFWPANMWPSSSPDLNPLDFSMWSVLKRTTNKTSNPHLKALQQAIREAWDDMSE</sequence>